<dbReference type="InterPro" id="IPR029526">
    <property type="entry name" value="PGBD"/>
</dbReference>
<feature type="domain" description="PiggyBac transposable element-derived protein" evidence="2">
    <location>
        <begin position="119"/>
        <end position="467"/>
    </location>
</feature>
<evidence type="ECO:0000313" key="3">
    <source>
        <dbReference type="EMBL" id="KAE9523828.1"/>
    </source>
</evidence>
<evidence type="ECO:0000256" key="1">
    <source>
        <dbReference type="SAM" id="MobiDB-lite"/>
    </source>
</evidence>
<feature type="compositionally biased region" description="Basic and acidic residues" evidence="1">
    <location>
        <begin position="527"/>
        <end position="536"/>
    </location>
</feature>
<dbReference type="Pfam" id="PF13843">
    <property type="entry name" value="DDE_Tnp_1_7"/>
    <property type="match status" value="2"/>
</dbReference>
<dbReference type="OrthoDB" id="6583615at2759"/>
<dbReference type="PANTHER" id="PTHR47272:SF2">
    <property type="entry name" value="PIGGYBAC TRANSPOSABLE ELEMENT-DERIVED PROTEIN 3-LIKE"/>
    <property type="match status" value="1"/>
</dbReference>
<feature type="region of interest" description="Disordered" evidence="1">
    <location>
        <begin position="504"/>
        <end position="536"/>
    </location>
</feature>
<accession>A0A6G0T0A2</accession>
<evidence type="ECO:0000313" key="4">
    <source>
        <dbReference type="Proteomes" id="UP000475862"/>
    </source>
</evidence>
<evidence type="ECO:0000259" key="2">
    <source>
        <dbReference type="Pfam" id="PF13843"/>
    </source>
</evidence>
<keyword evidence="4" id="KW-1185">Reference proteome</keyword>
<comment type="caution">
    <text evidence="3">The sequence shown here is derived from an EMBL/GenBank/DDBJ whole genome shotgun (WGS) entry which is preliminary data.</text>
</comment>
<dbReference type="EMBL" id="VYZN01000075">
    <property type="protein sequence ID" value="KAE9523828.1"/>
    <property type="molecule type" value="Genomic_DNA"/>
</dbReference>
<protein>
    <recommendedName>
        <fullName evidence="2">PiggyBac transposable element-derived protein domain-containing protein</fullName>
    </recommendedName>
</protein>
<feature type="region of interest" description="Disordered" evidence="1">
    <location>
        <begin position="1129"/>
        <end position="1148"/>
    </location>
</feature>
<dbReference type="Proteomes" id="UP000475862">
    <property type="component" value="Unassembled WGS sequence"/>
</dbReference>
<name>A0A6G0T0A2_APHGL</name>
<proteinExistence type="predicted"/>
<sequence>MANGLSENDILNLLGDGTVSDLDESDEELIDNFQNEELNNLLGQFDEWEDFIIDHDSVLPEQLELNLPEPNIANVTPEPFVISNKNQIKWQASPFKQPNISLDDLEDMIYPSEMPSVLDYFTEYLDDTDFSNMAYFTNLYSVHIQQSRFKPTDLSKIKTFIGIHIIMGCLKYPRIRLYWEDSYQVKLVRDSMARNRFFSLRSNFHLIDNSNIPRDNTDKFIKVRPIYDAINNKIKSIPKERNLSVDEQMIPFKGHLQMKQYVKGKPCPWGIKAFLLCGSSNTTEINQNMLKTFGLGASVVLHLTKYVEKNKHFLFFDNFFSTFNLMEQLSQKQIYAVGTVRTNRFVKPPLLSDKQMSRMGRGTAYEISTNMENCNLCLVKWFDTRAVTLVSNFVGSGNSETIQRWDKKTKLYVDVERPEIVSLYNQSMGGVDKVDQLISYYRTFIRSKKWTMRMIVHAVDLIVTNCWIQYLKDAEHFKIPKKNIKDLLHFRMDIGENLIRVDKPLAPKRKGRPRSNGNEDEPTSKAAKIDSTRQSDDVRFDQVDHLPGFDEKNFPSRCKNRNCVKKGRKTHVFCIKCNVHLCLDKTNKRLRDSDILQLLDEGNKSDLSDFSEGEDEQFDFPSDEFDNLLHEYELFGIDDAVNTEESEQSINNNIFSPTLYDISQENNVSAENITAPPQNHINYQTVLPGFPKKNIKWSESPFVRPKIHLKELIKRPVPNTLPAPIDYFLKYFTENDIEEMAGYTNIYAQQTGVKNFIETNSSEIKTFIGIHLLIGVYGLPRVRMYWQQKSRINIIANNMQRNRFFQLRRTFHVVNNDTIPCNNKDKFFKVRPLYNCLKKKCNSLEIERNLSVDEQMVPFKGQSYVKYYMRGKPHPWGFKIYLLCGSSGLVYDLLMYQGGNTEINEQEKQIYGFGGAVVLKLINDIVKPSQHYLYFDNFFTSFNLIHALDEMKIYATGTARTNRFVNPPLLSDKTMSNLIRGASFEISSAVPNTNIGMLKWYDSKSVVLVTNCVTSGTPDTVRRWNKNKKIYEKVDRPEIIRNYNTSMGGVDKHDMLISLFRTHIKSNKWTLRLITHAFDMATTNSWLEYRIDANNLGVEKKNQLDLLQFKERLGEELITVGKVSQISPSTLGIKRGRPRNNSTLGSPAPPAKKCLRLDNLPNETMKLDHVGHYPKHDNKKHPLFCKRQGCKLKKIIYLLKFKAVNIEINTLKTCFNELPNKTYYMAPKTHTLQSYGTEVDCNTILPPAFLLEGEWFGVAPTLREIKKSIF</sequence>
<organism evidence="3 4">
    <name type="scientific">Aphis glycines</name>
    <name type="common">Soybean aphid</name>
    <dbReference type="NCBI Taxonomy" id="307491"/>
    <lineage>
        <taxon>Eukaryota</taxon>
        <taxon>Metazoa</taxon>
        <taxon>Ecdysozoa</taxon>
        <taxon>Arthropoda</taxon>
        <taxon>Hexapoda</taxon>
        <taxon>Insecta</taxon>
        <taxon>Pterygota</taxon>
        <taxon>Neoptera</taxon>
        <taxon>Paraneoptera</taxon>
        <taxon>Hemiptera</taxon>
        <taxon>Sternorrhyncha</taxon>
        <taxon>Aphidomorpha</taxon>
        <taxon>Aphidoidea</taxon>
        <taxon>Aphididae</taxon>
        <taxon>Aphidini</taxon>
        <taxon>Aphis</taxon>
        <taxon>Aphis</taxon>
    </lineage>
</organism>
<reference evidence="3 4" key="1">
    <citation type="submission" date="2019-08" db="EMBL/GenBank/DDBJ databases">
        <title>The genome of the soybean aphid Biotype 1, its phylome, world population structure and adaptation to the North American continent.</title>
        <authorList>
            <person name="Giordano R."/>
            <person name="Donthu R.K."/>
            <person name="Hernandez A.G."/>
            <person name="Wright C.L."/>
            <person name="Zimin A.V."/>
        </authorList>
    </citation>
    <scope>NUCLEOTIDE SEQUENCE [LARGE SCALE GENOMIC DNA]</scope>
    <source>
        <tissue evidence="3">Whole aphids</tissue>
    </source>
</reference>
<gene>
    <name evidence="3" type="ORF">AGLY_015716</name>
</gene>
<dbReference type="AlphaFoldDB" id="A0A6G0T0A2"/>
<dbReference type="Pfam" id="PF24664">
    <property type="entry name" value="Monjiviricetes_fusion"/>
    <property type="match status" value="1"/>
</dbReference>
<dbReference type="PANTHER" id="PTHR47272">
    <property type="entry name" value="DDE_TNP_1_7 DOMAIN-CONTAINING PROTEIN"/>
    <property type="match status" value="1"/>
</dbReference>
<feature type="domain" description="PiggyBac transposable element-derived protein" evidence="2">
    <location>
        <begin position="724"/>
        <end position="1086"/>
    </location>
</feature>